<dbReference type="RefSeq" id="WP_259039604.1">
    <property type="nucleotide sequence ID" value="NZ_JANUAR010000007.1"/>
</dbReference>
<feature type="compositionally biased region" description="Basic and acidic residues" evidence="1">
    <location>
        <begin position="40"/>
        <end position="50"/>
    </location>
</feature>
<organism evidence="2 3">
    <name type="scientific">Salinibacter ruber</name>
    <dbReference type="NCBI Taxonomy" id="146919"/>
    <lineage>
        <taxon>Bacteria</taxon>
        <taxon>Pseudomonadati</taxon>
        <taxon>Rhodothermota</taxon>
        <taxon>Rhodothermia</taxon>
        <taxon>Rhodothermales</taxon>
        <taxon>Salinibacteraceae</taxon>
        <taxon>Salinibacter</taxon>
    </lineage>
</organism>
<feature type="region of interest" description="Disordered" evidence="1">
    <location>
        <begin position="1"/>
        <end position="50"/>
    </location>
</feature>
<dbReference type="EMBL" id="JANUBL010000001">
    <property type="protein sequence ID" value="MCS4119699.1"/>
    <property type="molecule type" value="Genomic_DNA"/>
</dbReference>
<protein>
    <submittedName>
        <fullName evidence="2">Uncharacterized protein</fullName>
    </submittedName>
</protein>
<dbReference type="AlphaFoldDB" id="A0A9X2V1V2"/>
<proteinExistence type="predicted"/>
<sequence>MGVFGTHPHTDIHGTDTDTTDTETMDQDSTSNPTGTVDPAARESIQRALD</sequence>
<evidence type="ECO:0000313" key="2">
    <source>
        <dbReference type="EMBL" id="MCS4119699.1"/>
    </source>
</evidence>
<dbReference type="Proteomes" id="UP001155144">
    <property type="component" value="Unassembled WGS sequence"/>
</dbReference>
<evidence type="ECO:0000313" key="3">
    <source>
        <dbReference type="Proteomes" id="UP001155144"/>
    </source>
</evidence>
<reference evidence="2" key="1">
    <citation type="submission" date="2022-08" db="EMBL/GenBank/DDBJ databases">
        <title>Genomic Encyclopedia of Type Strains, Phase V (KMG-V): Genome sequencing to study the core and pangenomes of soil and plant-associated prokaryotes.</title>
        <authorList>
            <person name="Whitman W."/>
        </authorList>
    </citation>
    <scope>NUCLEOTIDE SEQUENCE</scope>
    <source>
        <strain evidence="2">SP3026</strain>
    </source>
</reference>
<accession>A0A9X2V1V2</accession>
<comment type="caution">
    <text evidence="2">The sequence shown here is derived from an EMBL/GenBank/DDBJ whole genome shotgun (WGS) entry which is preliminary data.</text>
</comment>
<evidence type="ECO:0000256" key="1">
    <source>
        <dbReference type="SAM" id="MobiDB-lite"/>
    </source>
</evidence>
<name>A0A9X2V1V2_9BACT</name>
<gene>
    <name evidence="2" type="ORF">GGP45_000017</name>
</gene>